<accession>A0A2N5DYP5</accession>
<dbReference type="RefSeq" id="WP_101825855.1">
    <property type="nucleotide sequence ID" value="NZ_PJZH01000017.1"/>
</dbReference>
<keyword evidence="3" id="KW-1185">Reference proteome</keyword>
<name>A0A2N5DYP5_9GAMM</name>
<dbReference type="OrthoDB" id="9177936at2"/>
<dbReference type="Proteomes" id="UP000234503">
    <property type="component" value="Unassembled WGS sequence"/>
</dbReference>
<keyword evidence="1" id="KW-0472">Membrane</keyword>
<dbReference type="EMBL" id="PJZH01000017">
    <property type="protein sequence ID" value="PLR32698.1"/>
    <property type="molecule type" value="Genomic_DNA"/>
</dbReference>
<dbReference type="GO" id="GO:0016740">
    <property type="term" value="F:transferase activity"/>
    <property type="evidence" value="ECO:0007669"/>
    <property type="project" value="UniProtKB-KW"/>
</dbReference>
<proteinExistence type="predicted"/>
<reference evidence="2 3" key="1">
    <citation type="submission" date="2017-12" db="EMBL/GenBank/DDBJ databases">
        <title>Characterization of six clinical isolates of Enterochimera gen. nov., a novel genus of the Yersiniaciae family and the three species Enterochimera arupensis sp. nov., Enterochimera coloradensis sp. nov, and Enterochimera californica sp. nov.</title>
        <authorList>
            <person name="Rossi A."/>
            <person name="Fisher M."/>
        </authorList>
    </citation>
    <scope>NUCLEOTIDE SEQUENCE [LARGE SCALE GENOMIC DNA]</scope>
    <source>
        <strain evidence="3">2016-Iso4</strain>
    </source>
</reference>
<gene>
    <name evidence="2" type="ORF">CYR32_15110</name>
</gene>
<evidence type="ECO:0000313" key="3">
    <source>
        <dbReference type="Proteomes" id="UP000234503"/>
    </source>
</evidence>
<dbReference type="Gene3D" id="3.90.1480.10">
    <property type="entry name" value="Alpha-2,3-sialyltransferase"/>
    <property type="match status" value="1"/>
</dbReference>
<evidence type="ECO:0000256" key="1">
    <source>
        <dbReference type="SAM" id="Phobius"/>
    </source>
</evidence>
<feature type="transmembrane region" description="Helical" evidence="1">
    <location>
        <begin position="207"/>
        <end position="228"/>
    </location>
</feature>
<keyword evidence="1" id="KW-1133">Transmembrane helix</keyword>
<comment type="caution">
    <text evidence="2">The sequence shown here is derived from an EMBL/GenBank/DDBJ whole genome shotgun (WGS) entry which is preliminary data.</text>
</comment>
<dbReference type="AlphaFoldDB" id="A0A2N5DYP5"/>
<evidence type="ECO:0000313" key="2">
    <source>
        <dbReference type="EMBL" id="PLR32698.1"/>
    </source>
</evidence>
<keyword evidence="2" id="KW-0808">Transferase</keyword>
<protein>
    <submittedName>
        <fullName evidence="2">Sugar glycosyltransferase</fullName>
    </submittedName>
</protein>
<sequence>MGTLFKQIYRYTHARPFRHNENLWPYMKIGRSPTGEIASLRYKGQQVPLADLSALRGSCRGPLLLTATGPSVKTIRFKTPSPLPAMGVNGAWFLQQQVGFRFYVVVDMGFYDQKGDVIAGIIGDAGLTLFTTAHGIARILDRYGLAAVQCTLALIEDAAFKIYQPKIEAPALRDAYAGDPSAHFAPDRPDIGFSTDIRHGIFDAGTVVYWALQIAAYLGFGEIFILGLDMNNFHQPRFYETEENKQPSYLAESLTQLVIPSLRHAADTLRRQAVRVVNLSPHSAIDESIFEKADYHAIFN</sequence>
<organism evidence="2 3">
    <name type="scientific">Chimaeribacter coloradensis</name>
    <dbReference type="NCBI Taxonomy" id="2060068"/>
    <lineage>
        <taxon>Bacteria</taxon>
        <taxon>Pseudomonadati</taxon>
        <taxon>Pseudomonadota</taxon>
        <taxon>Gammaproteobacteria</taxon>
        <taxon>Enterobacterales</taxon>
        <taxon>Yersiniaceae</taxon>
        <taxon>Chimaeribacter</taxon>
    </lineage>
</organism>
<keyword evidence="1" id="KW-0812">Transmembrane</keyword>